<name>A0A9W4EBV8_9ACTN</name>
<proteinExistence type="predicted"/>
<evidence type="ECO:0000313" key="2">
    <source>
        <dbReference type="EMBL" id="CAG6399406.1"/>
    </source>
</evidence>
<evidence type="ECO:0000313" key="3">
    <source>
        <dbReference type="Proteomes" id="UP001152519"/>
    </source>
</evidence>
<accession>A0A9W4EBV8</accession>
<dbReference type="EMBL" id="CAJSLV010000125">
    <property type="protein sequence ID" value="CAG6399406.1"/>
    <property type="molecule type" value="Genomic_DNA"/>
</dbReference>
<organism evidence="2 3">
    <name type="scientific">Actinacidiphila cocklensis</name>
    <dbReference type="NCBI Taxonomy" id="887465"/>
    <lineage>
        <taxon>Bacteria</taxon>
        <taxon>Bacillati</taxon>
        <taxon>Actinomycetota</taxon>
        <taxon>Actinomycetes</taxon>
        <taxon>Kitasatosporales</taxon>
        <taxon>Streptomycetaceae</taxon>
        <taxon>Actinacidiphila</taxon>
    </lineage>
</organism>
<evidence type="ECO:0000256" key="1">
    <source>
        <dbReference type="SAM" id="MobiDB-lite"/>
    </source>
</evidence>
<comment type="caution">
    <text evidence="2">The sequence shown here is derived from an EMBL/GenBank/DDBJ whole genome shotgun (WGS) entry which is preliminary data.</text>
</comment>
<reference evidence="2" key="1">
    <citation type="submission" date="2021-05" db="EMBL/GenBank/DDBJ databases">
        <authorList>
            <person name="Arsene-Ploetze F."/>
        </authorList>
    </citation>
    <scope>NUCLEOTIDE SEQUENCE</scope>
    <source>
        <strain evidence="2">DSM 42138</strain>
    </source>
</reference>
<protein>
    <submittedName>
        <fullName evidence="2">Uncharacterized protein</fullName>
    </submittedName>
</protein>
<sequence length="289" mass="28579">MPRIRPVGEVSAGRSAEVQVLARVDQVGVLDAVLVELEELVPAARHVVALGDARQGVAGDDGVVALAAGVPLPVGGGVLGRLGGALGRGALRRGGGLGRRGGACRGGAARVDFGSRAARGQAAGRRAGPGARTLQGEQLLGYRDLLVLGGQVGAGGVLQAAGRFPAGLRELQAAVVAVAGVDRPVATGLALGDGVPGGHGSGRGGRGADQRYGDGGTGNTGKRGESDHLRGTTVLTHMCVPHRRLRGQLSGSDVSCPAGTAIRTRMPGFTPSRTGGVLLAAACCPCCAA</sequence>
<dbReference type="Proteomes" id="UP001152519">
    <property type="component" value="Unassembled WGS sequence"/>
</dbReference>
<feature type="region of interest" description="Disordered" evidence="1">
    <location>
        <begin position="189"/>
        <end position="230"/>
    </location>
</feature>
<feature type="compositionally biased region" description="Gly residues" evidence="1">
    <location>
        <begin position="194"/>
        <end position="205"/>
    </location>
</feature>
<keyword evidence="3" id="KW-1185">Reference proteome</keyword>
<gene>
    <name evidence="2" type="ORF">SCOCK_90163</name>
</gene>
<dbReference type="AlphaFoldDB" id="A0A9W4EBV8"/>